<evidence type="ECO:0000256" key="6">
    <source>
        <dbReference type="ARBA" id="ARBA00023004"/>
    </source>
</evidence>
<dbReference type="Proteomes" id="UP000285173">
    <property type="component" value="Unassembled WGS sequence"/>
</dbReference>
<comment type="subcellular location">
    <subcellularLocation>
        <location evidence="1 10">Cell outer membrane</location>
        <topology evidence="1 10">Multi-pass membrane protein</topology>
    </subcellularLocation>
</comment>
<dbReference type="Proteomes" id="UP000437446">
    <property type="component" value="Unassembled WGS sequence"/>
</dbReference>
<accession>A0A3R6GT89</accession>
<evidence type="ECO:0000256" key="8">
    <source>
        <dbReference type="ARBA" id="ARBA00023136"/>
    </source>
</evidence>
<keyword evidence="2 10" id="KW-0813">Transport</keyword>
<dbReference type="InterPro" id="IPR000531">
    <property type="entry name" value="Beta-barrel_TonB"/>
</dbReference>
<dbReference type="EMBL" id="QRKC01000001">
    <property type="protein sequence ID" value="RHH80153.1"/>
    <property type="molecule type" value="Genomic_DNA"/>
</dbReference>
<dbReference type="GO" id="GO:0006826">
    <property type="term" value="P:iron ion transport"/>
    <property type="evidence" value="ECO:0007669"/>
    <property type="project" value="UniProtKB-KW"/>
</dbReference>
<evidence type="ECO:0000259" key="15">
    <source>
        <dbReference type="Pfam" id="PF07715"/>
    </source>
</evidence>
<dbReference type="InterPro" id="IPR012910">
    <property type="entry name" value="Plug_dom"/>
</dbReference>
<keyword evidence="7 11" id="KW-0798">TonB box</keyword>
<dbReference type="EMBL" id="QSEF01000014">
    <property type="protein sequence ID" value="RGZ47365.1"/>
    <property type="molecule type" value="Genomic_DNA"/>
</dbReference>
<evidence type="ECO:0000313" key="18">
    <source>
        <dbReference type="EMBL" id="RHH80153.1"/>
    </source>
</evidence>
<evidence type="ECO:0000256" key="12">
    <source>
        <dbReference type="SAM" id="SignalP"/>
    </source>
</evidence>
<keyword evidence="3 10" id="KW-1134">Transmembrane beta strand</keyword>
<comment type="similarity">
    <text evidence="10 11">Belongs to the TonB-dependent receptor family.</text>
</comment>
<keyword evidence="4" id="KW-0406">Ion transport</keyword>
<dbReference type="Proteomes" id="UP000283732">
    <property type="component" value="Unassembled WGS sequence"/>
</dbReference>
<organism evidence="18 19">
    <name type="scientific">Parabacteroides merdae</name>
    <dbReference type="NCBI Taxonomy" id="46503"/>
    <lineage>
        <taxon>Bacteria</taxon>
        <taxon>Pseudomonadati</taxon>
        <taxon>Bacteroidota</taxon>
        <taxon>Bacteroidia</taxon>
        <taxon>Bacteroidales</taxon>
        <taxon>Tannerellaceae</taxon>
        <taxon>Parabacteroides</taxon>
    </lineage>
</organism>
<dbReference type="Gene3D" id="2.170.130.10">
    <property type="entry name" value="TonB-dependent receptor, plug domain"/>
    <property type="match status" value="1"/>
</dbReference>
<evidence type="ECO:0000256" key="2">
    <source>
        <dbReference type="ARBA" id="ARBA00022448"/>
    </source>
</evidence>
<evidence type="ECO:0000313" key="20">
    <source>
        <dbReference type="Proteomes" id="UP000285173"/>
    </source>
</evidence>
<reference evidence="16 21" key="2">
    <citation type="journal article" date="2019" name="Nat. Med.">
        <title>A library of human gut bacterial isolates paired with longitudinal multiomics data enables mechanistic microbiome research.</title>
        <authorList>
            <person name="Poyet M."/>
            <person name="Groussin M."/>
            <person name="Gibbons S.M."/>
            <person name="Avila-Pacheco J."/>
            <person name="Jiang X."/>
            <person name="Kearney S.M."/>
            <person name="Perrotta A.R."/>
            <person name="Berdy B."/>
            <person name="Zhao S."/>
            <person name="Lieberman T.D."/>
            <person name="Swanson P.K."/>
            <person name="Smith M."/>
            <person name="Roesemann S."/>
            <person name="Alexander J.E."/>
            <person name="Rich S.A."/>
            <person name="Livny J."/>
            <person name="Vlamakis H."/>
            <person name="Clish C."/>
            <person name="Bullock K."/>
            <person name="Deik A."/>
            <person name="Scott J."/>
            <person name="Pierce K.A."/>
            <person name="Xavier R.J."/>
            <person name="Alm E.J."/>
        </authorList>
    </citation>
    <scope>NUCLEOTIDE SEQUENCE [LARGE SCALE GENOMIC DNA]</scope>
    <source>
        <strain evidence="16 21">BIOML-A25</strain>
    </source>
</reference>
<evidence type="ECO:0000313" key="16">
    <source>
        <dbReference type="EMBL" id="MTU28034.1"/>
    </source>
</evidence>
<dbReference type="Pfam" id="PF00593">
    <property type="entry name" value="TonB_dep_Rec_b-barrel"/>
    <property type="match status" value="1"/>
</dbReference>
<dbReference type="NCBIfam" id="TIGR04057">
    <property type="entry name" value="SusC_RagA_signa"/>
    <property type="match status" value="1"/>
</dbReference>
<feature type="domain" description="TonB-dependent receptor plug" evidence="15">
    <location>
        <begin position="203"/>
        <end position="309"/>
    </location>
</feature>
<keyword evidence="9 10" id="KW-0998">Cell outer membrane</keyword>
<keyword evidence="4" id="KW-0410">Iron transport</keyword>
<evidence type="ECO:0000259" key="14">
    <source>
        <dbReference type="Pfam" id="PF07660"/>
    </source>
</evidence>
<evidence type="ECO:0000256" key="9">
    <source>
        <dbReference type="ARBA" id="ARBA00023237"/>
    </source>
</evidence>
<evidence type="ECO:0000313" key="17">
    <source>
        <dbReference type="EMBL" id="RGZ47365.1"/>
    </source>
</evidence>
<dbReference type="InterPro" id="IPR008969">
    <property type="entry name" value="CarboxyPept-like_regulatory"/>
</dbReference>
<dbReference type="InterPro" id="IPR037066">
    <property type="entry name" value="Plug_dom_sf"/>
</dbReference>
<evidence type="ECO:0000256" key="3">
    <source>
        <dbReference type="ARBA" id="ARBA00022452"/>
    </source>
</evidence>
<gene>
    <name evidence="18" type="ORF">DW191_03240</name>
    <name evidence="17" type="ORF">DW986_11185</name>
    <name evidence="16" type="ORF">GMD66_02130</name>
</gene>
<evidence type="ECO:0000259" key="13">
    <source>
        <dbReference type="Pfam" id="PF00593"/>
    </source>
</evidence>
<dbReference type="InterPro" id="IPR039426">
    <property type="entry name" value="TonB-dep_rcpt-like"/>
</dbReference>
<evidence type="ECO:0000256" key="10">
    <source>
        <dbReference type="PROSITE-ProRule" id="PRU01360"/>
    </source>
</evidence>
<dbReference type="Pfam" id="PF13715">
    <property type="entry name" value="CarbopepD_reg_2"/>
    <property type="match status" value="1"/>
</dbReference>
<feature type="domain" description="TonB-dependent receptor-like beta-barrel" evidence="13">
    <location>
        <begin position="512"/>
        <end position="943"/>
    </location>
</feature>
<dbReference type="FunFam" id="2.170.130.10:FF:000008">
    <property type="entry name" value="SusC/RagA family TonB-linked outer membrane protein"/>
    <property type="match status" value="1"/>
</dbReference>
<reference evidence="19 20" key="1">
    <citation type="submission" date="2018-08" db="EMBL/GenBank/DDBJ databases">
        <title>A genome reference for cultivated species of the human gut microbiota.</title>
        <authorList>
            <person name="Zou Y."/>
            <person name="Xue W."/>
            <person name="Luo G."/>
        </authorList>
    </citation>
    <scope>NUCLEOTIDE SEQUENCE [LARGE SCALE GENOMIC DNA]</scope>
    <source>
        <strain evidence="18 19">AM16-50</strain>
        <strain evidence="17 20">AM50-15</strain>
    </source>
</reference>
<dbReference type="EMBL" id="WNCR01000001">
    <property type="protein sequence ID" value="MTU28034.1"/>
    <property type="molecule type" value="Genomic_DNA"/>
</dbReference>
<dbReference type="Gene3D" id="3.55.50.30">
    <property type="match status" value="1"/>
</dbReference>
<evidence type="ECO:0000256" key="1">
    <source>
        <dbReference type="ARBA" id="ARBA00004571"/>
    </source>
</evidence>
<keyword evidence="12" id="KW-0732">Signal</keyword>
<evidence type="ECO:0000256" key="4">
    <source>
        <dbReference type="ARBA" id="ARBA00022496"/>
    </source>
</evidence>
<sequence>MYRKHVGRALILALMLSGATSMNAQRITRQFKNVPLKTVLAEVEKELQYSIIYKKDEVNERKQITRDFKDASLEEVLSAVLDNGLSYSVQGKMIVISKKEAAGSSITQQKQIIVKGIVKDENGEPVVGANVVEKGTSNGTITDMDGNFSLSISEGSQLSITYIGYLDQNVTVGKGKTVLNIQLREDMQALEEVVVVGYGTMKKSDLTGSISTISAKDFNKGISSTPDQLLSGKIPGLMVNRSSGDPNSSATMQLRGPSSLTASTAPFYVIDGVPGASIDLVSPDDIESMNVLKDASATAIYGSRAANGVIMVTTRKGRTGKPQVHYSGYAAIESVSGRVNVLDAEEHRAFLAEHNMELAASDDGYSTDWQKELTRNLGFSHNHNLSLVGGNENTKYNASVNYQSKQGIVKKSQYEKLTARIGVDQEALNNKLHLSFSLSGSHVNTDHINYSIFNYAARWLPESPIYSDAPEYEQYGGYFQVPGRMTYYNPVALLNQQDDKRYRNTLQGIGKVGWDIIEGLRFDLLGSMQIETTDRSVYYQTTDISVIGKGYAMREFLKDRDKVLEATLNYSKTFHDKHGLKIMAGYSYQNNIMDDGIRGTNDYFTSDVTGSNNLASGNGDQSTHFQDYPLKKEATLVSFFGRINYDFNNRYLLTATLRRDGSSKFGANNKWAMFPSVSLAWRISEEKFMEEQSVFQDLKLRIGYGQSGNQNIDPYTSQRLYGPQSSQFMYNGEWINSYGVSQNPNPDLKWETTAMTNIGLDYTIWEGRVSGTLDFYNKETKDMLYKYNVPSPPYQYNQLLANGASMTNRGVEFMVNVVAVDRPDFSWTTNFNVAYNKNEIGSLDSNVDNLSISERYEGTMYLEGWTAQTVSIVKPGLPIGTFYTYKYMGYDAKQQKTLYENAAGEIVTIDKLKSPDDYQVVGSALPKVTFGWNNTFRYKRWDLNFFLRGVTGNKIFNASRADLSRLTQAAICNISHEAVEDGIMEAPQPSSRWLENGSFLKLDNVTLGYQFDTEKMPGINNLRVYITGQNLFTITKYTGIDPEVSLSGLAPGIDNRNYYPKTRSFLLGVNISF</sequence>
<keyword evidence="8 10" id="KW-0472">Membrane</keyword>
<dbReference type="InterPro" id="IPR036942">
    <property type="entry name" value="Beta-barrel_TonB_sf"/>
</dbReference>
<dbReference type="RefSeq" id="WP_122203193.1">
    <property type="nucleotide sequence ID" value="NZ_QRKC01000001.1"/>
</dbReference>
<feature type="chain" id="PRO_5036091769" evidence="12">
    <location>
        <begin position="25"/>
        <end position="1073"/>
    </location>
</feature>
<proteinExistence type="inferred from homology"/>
<dbReference type="GO" id="GO:0009279">
    <property type="term" value="C:cell outer membrane"/>
    <property type="evidence" value="ECO:0007669"/>
    <property type="project" value="UniProtKB-SubCell"/>
</dbReference>
<dbReference type="NCBIfam" id="TIGR04056">
    <property type="entry name" value="OMP_RagA_SusC"/>
    <property type="match status" value="1"/>
</dbReference>
<feature type="domain" description="Secretin/TonB short N-terminal" evidence="14">
    <location>
        <begin position="49"/>
        <end position="99"/>
    </location>
</feature>
<evidence type="ECO:0000313" key="19">
    <source>
        <dbReference type="Proteomes" id="UP000283732"/>
    </source>
</evidence>
<dbReference type="AlphaFoldDB" id="A0A3R6GT89"/>
<dbReference type="InterPro" id="IPR011662">
    <property type="entry name" value="Secretin/TonB_short_N"/>
</dbReference>
<dbReference type="PROSITE" id="PS52016">
    <property type="entry name" value="TONB_DEPENDENT_REC_3"/>
    <property type="match status" value="1"/>
</dbReference>
<dbReference type="Pfam" id="PF07715">
    <property type="entry name" value="Plug"/>
    <property type="match status" value="1"/>
</dbReference>
<dbReference type="SUPFAM" id="SSF49464">
    <property type="entry name" value="Carboxypeptidase regulatory domain-like"/>
    <property type="match status" value="1"/>
</dbReference>
<dbReference type="Pfam" id="PF07660">
    <property type="entry name" value="STN"/>
    <property type="match status" value="1"/>
</dbReference>
<comment type="caution">
    <text evidence="18">The sequence shown here is derived from an EMBL/GenBank/DDBJ whole genome shotgun (WGS) entry which is preliminary data.</text>
</comment>
<evidence type="ECO:0000313" key="21">
    <source>
        <dbReference type="Proteomes" id="UP000437446"/>
    </source>
</evidence>
<name>A0A3R6GT89_9BACT</name>
<dbReference type="InterPro" id="IPR023997">
    <property type="entry name" value="TonB-dep_OMP_SusC/RagA_CS"/>
</dbReference>
<evidence type="ECO:0000256" key="7">
    <source>
        <dbReference type="ARBA" id="ARBA00023077"/>
    </source>
</evidence>
<evidence type="ECO:0000256" key="5">
    <source>
        <dbReference type="ARBA" id="ARBA00022692"/>
    </source>
</evidence>
<dbReference type="SUPFAM" id="SSF56935">
    <property type="entry name" value="Porins"/>
    <property type="match status" value="1"/>
</dbReference>
<dbReference type="FunFam" id="2.60.40.1120:FF:000003">
    <property type="entry name" value="Outer membrane protein Omp121"/>
    <property type="match status" value="1"/>
</dbReference>
<dbReference type="Gene3D" id="2.60.40.1120">
    <property type="entry name" value="Carboxypeptidase-like, regulatory domain"/>
    <property type="match status" value="1"/>
</dbReference>
<protein>
    <submittedName>
        <fullName evidence="18">SusC/RagA family TonB-linked outer membrane protein</fullName>
    </submittedName>
</protein>
<dbReference type="Gene3D" id="2.40.170.20">
    <property type="entry name" value="TonB-dependent receptor, beta-barrel domain"/>
    <property type="match status" value="1"/>
</dbReference>
<feature type="signal peptide" evidence="12">
    <location>
        <begin position="1"/>
        <end position="24"/>
    </location>
</feature>
<keyword evidence="6" id="KW-0408">Iron</keyword>
<dbReference type="InterPro" id="IPR023996">
    <property type="entry name" value="TonB-dep_OMP_SusC/RagA"/>
</dbReference>
<keyword evidence="5 10" id="KW-0812">Transmembrane</keyword>
<evidence type="ECO:0000256" key="11">
    <source>
        <dbReference type="RuleBase" id="RU003357"/>
    </source>
</evidence>